<dbReference type="RefSeq" id="WP_200521335.1">
    <property type="nucleotide sequence ID" value="NZ_JAEHNZ010000001.1"/>
</dbReference>
<gene>
    <name evidence="1" type="ORF">JDW22_01745</name>
</gene>
<evidence type="ECO:0000313" key="2">
    <source>
        <dbReference type="Proteomes" id="UP000614058"/>
    </source>
</evidence>
<organism evidence="1 2">
    <name type="scientific">Kingella bonacorsii</name>
    <dbReference type="NCBI Taxonomy" id="2796361"/>
    <lineage>
        <taxon>Bacteria</taxon>
        <taxon>Pseudomonadati</taxon>
        <taxon>Pseudomonadota</taxon>
        <taxon>Betaproteobacteria</taxon>
        <taxon>Neisseriales</taxon>
        <taxon>Neisseriaceae</taxon>
        <taxon>Kingella</taxon>
    </lineage>
</organism>
<sequence>MRRVNAGAKVGQPEKLIRASTACLQAVRRQRMIWLNGLIGRRAADTPLDCFNFATPLWFQAAYCVCDTHNRQPETVCAGFTLAV</sequence>
<name>A0ABS1BPZ2_9NEIS</name>
<comment type="caution">
    <text evidence="1">The sequence shown here is derived from an EMBL/GenBank/DDBJ whole genome shotgun (WGS) entry which is preliminary data.</text>
</comment>
<proteinExistence type="predicted"/>
<reference evidence="1 2" key="1">
    <citation type="journal article" date="2021" name="Pathogens">
        <title>Isolation and Characterization of Kingella bonacorsii sp. nov., A Novel Kingella Species Detected in a Stable Periodontitis Subject.</title>
        <authorList>
            <person name="Antezack A."/>
            <person name="Boxberger M."/>
            <person name="Rolland C."/>
            <person name="Monnet-Corti V."/>
            <person name="La Scola B."/>
        </authorList>
    </citation>
    <scope>NUCLEOTIDE SEQUENCE [LARGE SCALE GENOMIC DNA]</scope>
    <source>
        <strain evidence="1 2">Marseille-Q4569</strain>
    </source>
</reference>
<accession>A0ABS1BPZ2</accession>
<dbReference type="EMBL" id="JAEHNZ010000001">
    <property type="protein sequence ID" value="MBK0395341.1"/>
    <property type="molecule type" value="Genomic_DNA"/>
</dbReference>
<protein>
    <submittedName>
        <fullName evidence="1">Uncharacterized protein</fullName>
    </submittedName>
</protein>
<keyword evidence="2" id="KW-1185">Reference proteome</keyword>
<evidence type="ECO:0000313" key="1">
    <source>
        <dbReference type="EMBL" id="MBK0395341.1"/>
    </source>
</evidence>
<dbReference type="Proteomes" id="UP000614058">
    <property type="component" value="Unassembled WGS sequence"/>
</dbReference>